<reference evidence="2 3" key="1">
    <citation type="journal article" date="2019" name="Nat. Plants">
        <title>Stout camphor tree genome fills gaps in understanding of flowering plant genome evolution.</title>
        <authorList>
            <person name="Chaw S.M."/>
            <person name="Liu Y.C."/>
            <person name="Wu Y.W."/>
            <person name="Wang H.Y."/>
            <person name="Lin C.I."/>
            <person name="Wu C.S."/>
            <person name="Ke H.M."/>
            <person name="Chang L.Y."/>
            <person name="Hsu C.Y."/>
            <person name="Yang H.T."/>
            <person name="Sudianto E."/>
            <person name="Hsu M.H."/>
            <person name="Wu K.P."/>
            <person name="Wang L.N."/>
            <person name="Leebens-Mack J.H."/>
            <person name="Tsai I.J."/>
        </authorList>
    </citation>
    <scope>NUCLEOTIDE SEQUENCE [LARGE SCALE GENOMIC DNA]</scope>
    <source>
        <strain evidence="3">cv. Chaw 1501</strain>
        <tissue evidence="2">Young leaves</tissue>
    </source>
</reference>
<organism evidence="2 3">
    <name type="scientific">Cinnamomum micranthum f. kanehirae</name>
    <dbReference type="NCBI Taxonomy" id="337451"/>
    <lineage>
        <taxon>Eukaryota</taxon>
        <taxon>Viridiplantae</taxon>
        <taxon>Streptophyta</taxon>
        <taxon>Embryophyta</taxon>
        <taxon>Tracheophyta</taxon>
        <taxon>Spermatophyta</taxon>
        <taxon>Magnoliopsida</taxon>
        <taxon>Magnoliidae</taxon>
        <taxon>Laurales</taxon>
        <taxon>Lauraceae</taxon>
        <taxon>Cinnamomum</taxon>
    </lineage>
</organism>
<gene>
    <name evidence="2" type="ORF">CKAN_01560800</name>
</gene>
<sequence length="283" mass="32061">MERLRDVRCGRNRMINVAFRPQEHRIEKRDTEVDTTTPLVVEEVPYVDPIWSVGHYIECAFNFSNSKEAYLFIADRCLHINYAPNDKIINGPMSIGYGFPYLRDTIFASGIDAAFTSSRENEVYIFRNNIYALINFVNDGGRIIQGPKKITDSFYSLKGTIFEHGIDAAFASSRKNEAYIFKGDQYALINFAPGTTKDYIIQGPKKITDSFYSLKETIFQDGFDAAFSSTTKNVAYIFKGSTYALIDYAPGTTDDFIIEGPTTPISDGFRSLKDIIPMYPRGF</sequence>
<dbReference type="SMART" id="SM00120">
    <property type="entry name" value="HX"/>
    <property type="match status" value="3"/>
</dbReference>
<dbReference type="EMBL" id="QPKB01000006">
    <property type="protein sequence ID" value="RWR86697.1"/>
    <property type="molecule type" value="Genomic_DNA"/>
</dbReference>
<dbReference type="Pfam" id="PF00045">
    <property type="entry name" value="Hemopexin"/>
    <property type="match status" value="1"/>
</dbReference>
<dbReference type="Proteomes" id="UP000283530">
    <property type="component" value="Unassembled WGS sequence"/>
</dbReference>
<protein>
    <submittedName>
        <fullName evidence="2">Albumin-2-like protein</fullName>
    </submittedName>
</protein>
<keyword evidence="3" id="KW-1185">Reference proteome</keyword>
<dbReference type="OrthoDB" id="6845681at2759"/>
<accession>A0A3S3N7A7</accession>
<dbReference type="SUPFAM" id="SSF50923">
    <property type="entry name" value="Hemopexin-like domain"/>
    <property type="match status" value="1"/>
</dbReference>
<evidence type="ECO:0000256" key="1">
    <source>
        <dbReference type="PROSITE-ProRule" id="PRU01011"/>
    </source>
</evidence>
<name>A0A3S3N7A7_9MAGN</name>
<comment type="caution">
    <text evidence="2">The sequence shown here is derived from an EMBL/GenBank/DDBJ whole genome shotgun (WGS) entry which is preliminary data.</text>
</comment>
<evidence type="ECO:0000313" key="2">
    <source>
        <dbReference type="EMBL" id="RWR86697.1"/>
    </source>
</evidence>
<feature type="repeat" description="Hemopexin" evidence="1">
    <location>
        <begin position="163"/>
        <end position="214"/>
    </location>
</feature>
<evidence type="ECO:0000313" key="3">
    <source>
        <dbReference type="Proteomes" id="UP000283530"/>
    </source>
</evidence>
<proteinExistence type="predicted"/>
<dbReference type="InterPro" id="IPR018487">
    <property type="entry name" value="Hemopexin-like_repeat"/>
</dbReference>
<dbReference type="STRING" id="337451.A0A3S3N7A7"/>
<dbReference type="PROSITE" id="PS51642">
    <property type="entry name" value="HEMOPEXIN_2"/>
    <property type="match status" value="3"/>
</dbReference>
<dbReference type="InterPro" id="IPR036375">
    <property type="entry name" value="Hemopexin-like_dom_sf"/>
</dbReference>
<dbReference type="AlphaFoldDB" id="A0A3S3N7A7"/>
<dbReference type="Gene3D" id="2.110.10.10">
    <property type="entry name" value="Hemopexin-like domain"/>
    <property type="match status" value="1"/>
</dbReference>
<feature type="repeat" description="Hemopexin" evidence="1">
    <location>
        <begin position="220"/>
        <end position="272"/>
    </location>
</feature>
<feature type="repeat" description="Hemopexin" evidence="1">
    <location>
        <begin position="108"/>
        <end position="157"/>
    </location>
</feature>